<gene>
    <name evidence="6" type="ORF">ABK905_13805</name>
</gene>
<dbReference type="InterPro" id="IPR032821">
    <property type="entry name" value="PKS_assoc"/>
</dbReference>
<dbReference type="Gene3D" id="3.40.47.10">
    <property type="match status" value="1"/>
</dbReference>
<evidence type="ECO:0000256" key="3">
    <source>
        <dbReference type="ARBA" id="ARBA00022553"/>
    </source>
</evidence>
<dbReference type="Gene3D" id="1.10.1240.100">
    <property type="match status" value="1"/>
</dbReference>
<proteinExistence type="inferred from homology"/>
<organism evidence="6">
    <name type="scientific">Acerihabitans sp. KWT182</name>
    <dbReference type="NCBI Taxonomy" id="3157919"/>
    <lineage>
        <taxon>Bacteria</taxon>
        <taxon>Pseudomonadati</taxon>
        <taxon>Pseudomonadota</taxon>
        <taxon>Gammaproteobacteria</taxon>
        <taxon>Enterobacterales</taxon>
        <taxon>Pectobacteriaceae</taxon>
        <taxon>Acerihabitans</taxon>
    </lineage>
</organism>
<dbReference type="Pfam" id="PF16197">
    <property type="entry name" value="KAsynt_C_assoc"/>
    <property type="match status" value="1"/>
</dbReference>
<name>A0AAU7Q4R5_9GAMM</name>
<dbReference type="Gene3D" id="3.40.50.720">
    <property type="entry name" value="NAD(P)-binding Rossmann-like Domain"/>
    <property type="match status" value="1"/>
</dbReference>
<dbReference type="GO" id="GO:0005737">
    <property type="term" value="C:cytoplasm"/>
    <property type="evidence" value="ECO:0007669"/>
    <property type="project" value="TreeGrafter"/>
</dbReference>
<dbReference type="InterPro" id="IPR050091">
    <property type="entry name" value="PKS_NRPS_Biosynth_Enz"/>
</dbReference>
<keyword evidence="2" id="KW-0596">Phosphopantetheine</keyword>
<dbReference type="PANTHER" id="PTHR43775">
    <property type="entry name" value="FATTY ACID SYNTHASE"/>
    <property type="match status" value="1"/>
</dbReference>
<evidence type="ECO:0000259" key="5">
    <source>
        <dbReference type="SMART" id="SM00822"/>
    </source>
</evidence>
<dbReference type="GO" id="GO:0006633">
    <property type="term" value="P:fatty acid biosynthetic process"/>
    <property type="evidence" value="ECO:0007669"/>
    <property type="project" value="TreeGrafter"/>
</dbReference>
<reference evidence="6" key="1">
    <citation type="submission" date="2024-06" db="EMBL/GenBank/DDBJ databases">
        <authorList>
            <person name="Coelho C."/>
            <person name="Bento M."/>
            <person name="Garcia E."/>
            <person name="Camelo A."/>
            <person name="Brandao I."/>
            <person name="Espirito Santo C."/>
            <person name="Trovao J."/>
            <person name="Verissimo A."/>
            <person name="Costa J."/>
            <person name="Tiago I."/>
        </authorList>
    </citation>
    <scope>NUCLEOTIDE SEQUENCE</scope>
    <source>
        <strain evidence="6">KWT182</strain>
    </source>
</reference>
<dbReference type="PANTHER" id="PTHR43775:SF37">
    <property type="entry name" value="SI:DKEY-61P9.11"/>
    <property type="match status" value="1"/>
</dbReference>
<dbReference type="InterPro" id="IPR016039">
    <property type="entry name" value="Thiolase-like"/>
</dbReference>
<dbReference type="SMART" id="SM00822">
    <property type="entry name" value="PKS_KR"/>
    <property type="match status" value="1"/>
</dbReference>
<evidence type="ECO:0000256" key="2">
    <source>
        <dbReference type="ARBA" id="ARBA00022450"/>
    </source>
</evidence>
<dbReference type="InterPro" id="IPR057326">
    <property type="entry name" value="KR_dom"/>
</dbReference>
<dbReference type="Pfam" id="PF08659">
    <property type="entry name" value="KR"/>
    <property type="match status" value="1"/>
</dbReference>
<accession>A0AAU7Q4R5</accession>
<dbReference type="Gene3D" id="3.30.70.3290">
    <property type="match status" value="1"/>
</dbReference>
<protein>
    <submittedName>
        <fullName evidence="6">SDR family oxidoreductase</fullName>
    </submittedName>
</protein>
<dbReference type="GO" id="GO:0071770">
    <property type="term" value="P:DIM/DIP cell wall layer assembly"/>
    <property type="evidence" value="ECO:0007669"/>
    <property type="project" value="TreeGrafter"/>
</dbReference>
<dbReference type="GO" id="GO:0004312">
    <property type="term" value="F:fatty acid synthase activity"/>
    <property type="evidence" value="ECO:0007669"/>
    <property type="project" value="TreeGrafter"/>
</dbReference>
<feature type="region of interest" description="Disordered" evidence="4">
    <location>
        <begin position="366"/>
        <end position="388"/>
    </location>
</feature>
<dbReference type="GO" id="GO:0005886">
    <property type="term" value="C:plasma membrane"/>
    <property type="evidence" value="ECO:0007669"/>
    <property type="project" value="TreeGrafter"/>
</dbReference>
<evidence type="ECO:0000313" key="6">
    <source>
        <dbReference type="EMBL" id="XBS67976.1"/>
    </source>
</evidence>
<sequence>MPWPLHGPRRAGVSSFGAGGTNVHMVLAEGPAAVAKRAAVGLHAIPLSGSDPARLKALAADMAQHLGEQPATRLADIYVTLSQGRRVESCKTVLYAHDRRELMAQLEAGDFHIATDAAAPRLILIVGGHLPCAAVADHPVFNRELTSLLAWLDVRYPAQVTRQDVLDKSDAQAGRRNLAQAVGTLACLLMWRSVIATPFLILTPEENDMGEDESISPADIVRAVACSPSESMVQTTKGEWCSVVREYLAQSAFGAGGGMQTEAGRYSARLINPGEPVFIPTAIPPNLAAHSGECEGNFLQVCRDRGVEIVFGPSAAGAAAMLRCAGALWRRGVDIHWRQLCHYPDAGRIPLPVQPLRRRRCWYQPQPDERDLTSPPGPVTGGLSVGDGQSRPQLYVERWRRSGRCAAETGDNDPCRRLVLAEPACRFASVLAEALKKRTGAITMADLGPATAAGSDGYRLDLHDAQAADRLAEALMKDNLMPDHLLVLFGDAEDSAHASVEVVFILLELAKAFSMRRRTPLLIDVIGPGFFDATGSGTLCPERAAAWAACQSLMQEIPHVTCRCVDVDTPEPSVAGDVLGELTAPRRPSLVALRNGWRWQRYFQTLEEDTVPKQWQNLICLVSGGLGRVGYQLARFMALRHHAKLIILTRTPLHALAENDKRRERLRRLKSLAPAVEVAHADIADLEQSAAALERAERRIGAINCFIHAAGISGPATVQWVQKSTRQQWLELMRPGFTGASVLHALLGRRPLRFGCFTSSLSAYAGGLGLSAYAAANEACASFALRHGRRHPYLCIDWAGWRGWDSGGSFRYSAARARPLSDRDVFAAFAIALDNLHQGRLSVALSPPDALGSGIFPAKAAMRTPPLESGPAVGERVEAYSRPVAVGADAEDCSRAAAVGANTEACSPAAAVGADAEDCSHAAADAAAGFRAAALASDAEASPRDSASVIEPLREIWRDVLRCEVDSGANFF</sequence>
<feature type="domain" description="Ketoreductase" evidence="5">
    <location>
        <begin position="618"/>
        <end position="804"/>
    </location>
</feature>
<keyword evidence="3" id="KW-0597">Phosphoprotein</keyword>
<comment type="similarity">
    <text evidence="1">Belongs to the short-chain dehydrogenases/reductases (SDR) family.</text>
</comment>
<evidence type="ECO:0000256" key="4">
    <source>
        <dbReference type="SAM" id="MobiDB-lite"/>
    </source>
</evidence>
<dbReference type="InterPro" id="IPR013968">
    <property type="entry name" value="PKS_KR"/>
</dbReference>
<dbReference type="SUPFAM" id="SSF51735">
    <property type="entry name" value="NAD(P)-binding Rossmann-fold domains"/>
    <property type="match status" value="2"/>
</dbReference>
<dbReference type="InterPro" id="IPR036291">
    <property type="entry name" value="NAD(P)-bd_dom_sf"/>
</dbReference>
<evidence type="ECO:0000256" key="1">
    <source>
        <dbReference type="ARBA" id="ARBA00006484"/>
    </source>
</evidence>
<dbReference type="AlphaFoldDB" id="A0AAU7Q4R5"/>
<dbReference type="EMBL" id="CP157947">
    <property type="protein sequence ID" value="XBS67976.1"/>
    <property type="molecule type" value="Genomic_DNA"/>
</dbReference>